<proteinExistence type="predicted"/>
<sequence length="70" mass="7432">MTGEGDIGKDKLHMAVSGKISGNLNDKKSERLGKAVSIFLGPFPWEAAQLEEVLTVPGVEIPGKAEVLRA</sequence>
<dbReference type="EMBL" id="DTKJ01000071">
    <property type="protein sequence ID" value="HGZ12598.1"/>
    <property type="molecule type" value="Genomic_DNA"/>
</dbReference>
<name>A0A7C5ER68_9BACT</name>
<dbReference type="AlphaFoldDB" id="A0A7C5ER68"/>
<organism evidence="1">
    <name type="scientific">Desulfobacca acetoxidans</name>
    <dbReference type="NCBI Taxonomy" id="60893"/>
    <lineage>
        <taxon>Bacteria</taxon>
        <taxon>Pseudomonadati</taxon>
        <taxon>Thermodesulfobacteriota</taxon>
        <taxon>Desulfobaccia</taxon>
        <taxon>Desulfobaccales</taxon>
        <taxon>Desulfobaccaceae</taxon>
        <taxon>Desulfobacca</taxon>
    </lineage>
</organism>
<gene>
    <name evidence="1" type="ORF">ENW48_10365</name>
</gene>
<comment type="caution">
    <text evidence="1">The sequence shown here is derived from an EMBL/GenBank/DDBJ whole genome shotgun (WGS) entry which is preliminary data.</text>
</comment>
<accession>A0A7C5ER68</accession>
<evidence type="ECO:0000313" key="1">
    <source>
        <dbReference type="EMBL" id="HGZ12598.1"/>
    </source>
</evidence>
<protein>
    <submittedName>
        <fullName evidence="1">Uncharacterized protein</fullName>
    </submittedName>
</protein>
<reference evidence="1" key="1">
    <citation type="journal article" date="2020" name="mSystems">
        <title>Genome- and Community-Level Interaction Insights into Carbon Utilization and Element Cycling Functions of Hydrothermarchaeota in Hydrothermal Sediment.</title>
        <authorList>
            <person name="Zhou Z."/>
            <person name="Liu Y."/>
            <person name="Xu W."/>
            <person name="Pan J."/>
            <person name="Luo Z.H."/>
            <person name="Li M."/>
        </authorList>
    </citation>
    <scope>NUCLEOTIDE SEQUENCE [LARGE SCALE GENOMIC DNA]</scope>
    <source>
        <strain evidence="1">SpSt-853</strain>
    </source>
</reference>